<feature type="transmembrane region" description="Helical" evidence="1">
    <location>
        <begin position="12"/>
        <end position="35"/>
    </location>
</feature>
<proteinExistence type="predicted"/>
<keyword evidence="1" id="KW-0472">Membrane</keyword>
<evidence type="ECO:0000313" key="3">
    <source>
        <dbReference type="Proteomes" id="UP000222366"/>
    </source>
</evidence>
<comment type="caution">
    <text evidence="2">The sequence shown here is derived from an EMBL/GenBank/DDBJ whole genome shotgun (WGS) entry which is preliminary data.</text>
</comment>
<gene>
    <name evidence="2" type="ORF">Xsto_03849</name>
</gene>
<sequence>MSLLEEMLFNIVWLGIFGWAFWFISIPMIAVFIFMASRKKTGRAGKIICSICALLFLLPMLSLPFAASDFGIFPPSMD</sequence>
<dbReference type="AlphaFoldDB" id="A0A2D0KB22"/>
<protein>
    <submittedName>
        <fullName evidence="2">Uncharacterized protein</fullName>
    </submittedName>
</protein>
<organism evidence="2 3">
    <name type="scientific">Xenorhabdus stockiae</name>
    <dbReference type="NCBI Taxonomy" id="351614"/>
    <lineage>
        <taxon>Bacteria</taxon>
        <taxon>Pseudomonadati</taxon>
        <taxon>Pseudomonadota</taxon>
        <taxon>Gammaproteobacteria</taxon>
        <taxon>Enterobacterales</taxon>
        <taxon>Morganellaceae</taxon>
        <taxon>Xenorhabdus</taxon>
    </lineage>
</organism>
<feature type="transmembrane region" description="Helical" evidence="1">
    <location>
        <begin position="47"/>
        <end position="67"/>
    </location>
</feature>
<evidence type="ECO:0000313" key="2">
    <source>
        <dbReference type="EMBL" id="PHM60593.1"/>
    </source>
</evidence>
<dbReference type="EMBL" id="NJAJ01000059">
    <property type="protein sequence ID" value="PHM60593.1"/>
    <property type="molecule type" value="Genomic_DNA"/>
</dbReference>
<name>A0A2D0KB22_9GAMM</name>
<reference evidence="2 3" key="1">
    <citation type="journal article" date="2017" name="Nat. Microbiol.">
        <title>Natural product diversity associated with the nematode symbionts Photorhabdus and Xenorhabdus.</title>
        <authorList>
            <person name="Tobias N.J."/>
            <person name="Wolff H."/>
            <person name="Djahanschiri B."/>
            <person name="Grundmann F."/>
            <person name="Kronenwerth M."/>
            <person name="Shi Y.M."/>
            <person name="Simonyi S."/>
            <person name="Grun P."/>
            <person name="Shapiro-Ilan D."/>
            <person name="Pidot S.J."/>
            <person name="Stinear T.P."/>
            <person name="Ebersberger I."/>
            <person name="Bode H.B."/>
        </authorList>
    </citation>
    <scope>NUCLEOTIDE SEQUENCE [LARGE SCALE GENOMIC DNA]</scope>
    <source>
        <strain evidence="2 3">DSM 17904</strain>
    </source>
</reference>
<dbReference type="RefSeq" id="WP_099126090.1">
    <property type="nucleotide sequence ID" value="NZ_CAWNRH010000136.1"/>
</dbReference>
<evidence type="ECO:0000256" key="1">
    <source>
        <dbReference type="SAM" id="Phobius"/>
    </source>
</evidence>
<keyword evidence="3" id="KW-1185">Reference proteome</keyword>
<keyword evidence="1" id="KW-1133">Transmembrane helix</keyword>
<keyword evidence="1" id="KW-0812">Transmembrane</keyword>
<dbReference type="Proteomes" id="UP000222366">
    <property type="component" value="Unassembled WGS sequence"/>
</dbReference>
<accession>A0A2D0KB22</accession>